<proteinExistence type="predicted"/>
<dbReference type="AlphaFoldDB" id="A0AAP9Y5H2"/>
<organism evidence="1 2">
    <name type="scientific">Burkholderia glumae</name>
    <name type="common">Pseudomonas glumae</name>
    <dbReference type="NCBI Taxonomy" id="337"/>
    <lineage>
        <taxon>Bacteria</taxon>
        <taxon>Pseudomonadati</taxon>
        <taxon>Pseudomonadota</taxon>
        <taxon>Betaproteobacteria</taxon>
        <taxon>Burkholderiales</taxon>
        <taxon>Burkholderiaceae</taxon>
        <taxon>Burkholderia</taxon>
    </lineage>
</organism>
<geneLocation type="plasmid" evidence="1 2">
    <name>unnamed2</name>
</geneLocation>
<keyword evidence="1" id="KW-0614">Plasmid</keyword>
<evidence type="ECO:0000313" key="1">
    <source>
        <dbReference type="EMBL" id="QPQ94933.1"/>
    </source>
</evidence>
<protein>
    <submittedName>
        <fullName evidence="1">Uncharacterized protein</fullName>
    </submittedName>
</protein>
<evidence type="ECO:0000313" key="2">
    <source>
        <dbReference type="Proteomes" id="UP000594892"/>
    </source>
</evidence>
<dbReference type="Proteomes" id="UP000594892">
    <property type="component" value="Plasmid unnamed2"/>
</dbReference>
<sequence length="58" mass="6156">MSSRSRIRSATAPLQLLGDKARGIVSFEQASAIAVSMTDYVLELMRTGPAADDDARAS</sequence>
<gene>
    <name evidence="1" type="ORF">I6H06_29390</name>
</gene>
<accession>A0AAP9Y5H2</accession>
<dbReference type="RefSeq" id="WP_158335141.1">
    <property type="nucleotide sequence ID" value="NZ_CP033638.1"/>
</dbReference>
<reference evidence="1 2" key="1">
    <citation type="submission" date="2020-12" db="EMBL/GenBank/DDBJ databases">
        <title>FDA dAtabase for Regulatory Grade micrObial Sequences (FDA-ARGOS): Supporting development and validation of Infectious Disease Dx tests.</title>
        <authorList>
            <person name="Minogue T."/>
            <person name="Wolcott M."/>
            <person name="Wasieloski L."/>
            <person name="Aguilar W."/>
            <person name="Moore D."/>
            <person name="Jaissle J."/>
            <person name="Tallon L."/>
            <person name="Sadzewicz L."/>
            <person name="Zhao X."/>
            <person name="Boylan J."/>
            <person name="Ott S."/>
            <person name="Bowen H."/>
            <person name="Vavikolanu K."/>
            <person name="Mehta A."/>
            <person name="Aluvathingal J."/>
            <person name="Nadendla S."/>
            <person name="Yan Y."/>
            <person name="Sichtig H."/>
        </authorList>
    </citation>
    <scope>NUCLEOTIDE SEQUENCE [LARGE SCALE GENOMIC DNA]</scope>
    <source>
        <strain evidence="1 2">FDAARGOS_949</strain>
        <plasmid evidence="1 2">unnamed2</plasmid>
    </source>
</reference>
<dbReference type="EMBL" id="CP065603">
    <property type="protein sequence ID" value="QPQ94933.1"/>
    <property type="molecule type" value="Genomic_DNA"/>
</dbReference>
<name>A0AAP9Y5H2_BURGL</name>
<dbReference type="GeneID" id="45699119"/>